<feature type="region of interest" description="Disordered" evidence="1">
    <location>
        <begin position="1189"/>
        <end position="1212"/>
    </location>
</feature>
<evidence type="ECO:0000313" key="2">
    <source>
        <dbReference type="EMBL" id="EOB04452.1"/>
    </source>
</evidence>
<evidence type="ECO:0000256" key="1">
    <source>
        <dbReference type="SAM" id="MobiDB-lite"/>
    </source>
</evidence>
<name>R0K416_ANAPL</name>
<protein>
    <submittedName>
        <fullName evidence="2">Uncharacterized protein</fullName>
    </submittedName>
</protein>
<proteinExistence type="predicted"/>
<evidence type="ECO:0000313" key="3">
    <source>
        <dbReference type="Proteomes" id="UP000296049"/>
    </source>
</evidence>
<gene>
    <name evidence="2" type="ORF">Anapl_09638</name>
</gene>
<accession>R0K416</accession>
<feature type="compositionally biased region" description="Polar residues" evidence="1">
    <location>
        <begin position="338"/>
        <end position="356"/>
    </location>
</feature>
<feature type="region of interest" description="Disordered" evidence="1">
    <location>
        <begin position="699"/>
        <end position="731"/>
    </location>
</feature>
<feature type="compositionally biased region" description="Basic residues" evidence="1">
    <location>
        <begin position="358"/>
        <end position="368"/>
    </location>
</feature>
<feature type="compositionally biased region" description="Polar residues" evidence="1">
    <location>
        <begin position="672"/>
        <end position="682"/>
    </location>
</feature>
<feature type="region of interest" description="Disordered" evidence="1">
    <location>
        <begin position="230"/>
        <end position="260"/>
    </location>
</feature>
<dbReference type="AlphaFoldDB" id="R0K416"/>
<keyword evidence="3" id="KW-1185">Reference proteome</keyword>
<reference evidence="3" key="1">
    <citation type="journal article" date="2013" name="Nat. Genet.">
        <title>The duck genome and transcriptome provide insight into an avian influenza virus reservoir species.</title>
        <authorList>
            <person name="Huang Y."/>
            <person name="Li Y."/>
            <person name="Burt D.W."/>
            <person name="Chen H."/>
            <person name="Zhang Y."/>
            <person name="Qian W."/>
            <person name="Kim H."/>
            <person name="Gan S."/>
            <person name="Zhao Y."/>
            <person name="Li J."/>
            <person name="Yi K."/>
            <person name="Feng H."/>
            <person name="Zhu P."/>
            <person name="Li B."/>
            <person name="Liu Q."/>
            <person name="Fairley S."/>
            <person name="Magor K.E."/>
            <person name="Du Z."/>
            <person name="Hu X."/>
            <person name="Goodman L."/>
            <person name="Tafer H."/>
            <person name="Vignal A."/>
            <person name="Lee T."/>
            <person name="Kim K.W."/>
            <person name="Sheng Z."/>
            <person name="An Y."/>
            <person name="Searle S."/>
            <person name="Herrero J."/>
            <person name="Groenen M.A."/>
            <person name="Crooijmans R.P."/>
            <person name="Faraut T."/>
            <person name="Cai Q."/>
            <person name="Webster R.G."/>
            <person name="Aldridge J.R."/>
            <person name="Warren W.C."/>
            <person name="Bartschat S."/>
            <person name="Kehr S."/>
            <person name="Marz M."/>
            <person name="Stadler P.F."/>
            <person name="Smith J."/>
            <person name="Kraus R.H."/>
            <person name="Zhao Y."/>
            <person name="Ren L."/>
            <person name="Fei J."/>
            <person name="Morisson M."/>
            <person name="Kaiser P."/>
            <person name="Griffin D.K."/>
            <person name="Rao M."/>
            <person name="Pitel F."/>
            <person name="Wang J."/>
            <person name="Li N."/>
        </authorList>
    </citation>
    <scope>NUCLEOTIDE SEQUENCE [LARGE SCALE GENOMIC DNA]</scope>
</reference>
<feature type="compositionally biased region" description="Basic and acidic residues" evidence="1">
    <location>
        <begin position="315"/>
        <end position="328"/>
    </location>
</feature>
<feature type="region of interest" description="Disordered" evidence="1">
    <location>
        <begin position="646"/>
        <end position="684"/>
    </location>
</feature>
<feature type="region of interest" description="Disordered" evidence="1">
    <location>
        <begin position="308"/>
        <end position="377"/>
    </location>
</feature>
<dbReference type="Proteomes" id="UP000296049">
    <property type="component" value="Unassembled WGS sequence"/>
</dbReference>
<organism evidence="2 3">
    <name type="scientific">Anas platyrhynchos</name>
    <name type="common">Mallard</name>
    <name type="synonym">Anas boschas</name>
    <dbReference type="NCBI Taxonomy" id="8839"/>
    <lineage>
        <taxon>Eukaryota</taxon>
        <taxon>Metazoa</taxon>
        <taxon>Chordata</taxon>
        <taxon>Craniata</taxon>
        <taxon>Vertebrata</taxon>
        <taxon>Euteleostomi</taxon>
        <taxon>Archelosauria</taxon>
        <taxon>Archosauria</taxon>
        <taxon>Dinosauria</taxon>
        <taxon>Saurischia</taxon>
        <taxon>Theropoda</taxon>
        <taxon>Coelurosauria</taxon>
        <taxon>Aves</taxon>
        <taxon>Neognathae</taxon>
        <taxon>Galloanserae</taxon>
        <taxon>Anseriformes</taxon>
        <taxon>Anatidae</taxon>
        <taxon>Anatinae</taxon>
        <taxon>Anas</taxon>
    </lineage>
</organism>
<feature type="region of interest" description="Disordered" evidence="1">
    <location>
        <begin position="175"/>
        <end position="194"/>
    </location>
</feature>
<dbReference type="EMBL" id="KB742784">
    <property type="protein sequence ID" value="EOB04452.1"/>
    <property type="molecule type" value="Genomic_DNA"/>
</dbReference>
<feature type="compositionally biased region" description="Low complexity" evidence="1">
    <location>
        <begin position="718"/>
        <end position="727"/>
    </location>
</feature>
<feature type="compositionally biased region" description="Polar residues" evidence="1">
    <location>
        <begin position="701"/>
        <end position="710"/>
    </location>
</feature>
<sequence length="1224" mass="134115">MVKSEGSAFTGAGLFSSTWPAPTREKSSAGHTTAGIISVYTRTVQLLLRSKMQTIQYRASQCYLKFVFVLPSLLFYLRPAQGILCGNLPGNIKLHLQALPLSPDHSRSGLNGTLDTCVQGQCLKRARVAAISFNNTLETRKVTNGESGACCMLMAYGACFCCNPNGARREGVKLTAGTGQSNTSREKGDLGQQRRGIQQHLLHLHAHKPHLTKWKRKEKGGKFITDKYPALKRAGTPPSPNGLELPPAQQPGGLDRHGEGELREARNLRATQSSEIKVTKSYLFLLKAKWDFEVVNLLLILADCMATGTAGGHGQRHEEETVPVEDPHAPFPAIISRQDMSQGQQKGAWSRQGSPSRKQAKKQHAKRHALSEAEPQPEVVLLPSDIAETRKEGDVRLIKIAFCPDQNLNSLEELARQASEVDSKTKQEWRLSYTESTSTAEMEELKSKRITEIYNNADSPLTFHFFFLNNRSGFPKEPNRAPSKALKSSGGGTFACHDYHTQLRKHFTHAKPLIRGQHAHGMKIQLALTRQLPGDAGSGTQGEEKAGFIRAPRPRLVLIKPARLWSCTGSAGGGGVSVIAIPNTLLLSLQQQRTKGHPWRSRKPRDTQQLSLLTIGVPWCLSTRSGDKDVVCSLNDTCWYLKREKERSPKATGKRHAPPPRGLNAPAPRIPASTTQRHQSPIRSLPARQCHKPAAWPAEELTQTSSSQTHAFGPTQPPAAVTTAPGTSHPCKTQRLYANEELIMSNIKHSSEAAAESLISGTGADSFIPWHAVVLHANGWVHLSVSFHTVRGTKHATLEAQEHRNLHRFPGVGTHRLAGCVKDRKGITTLCSLASSLFQSITGQCSPPHTMIQAFLGSVICSSLPPDHGKAPRKHPASALERPAGDYQEWEKLGRRRGKRITKDNTQVLGDMKNVSLQRAAAVDSTLCHASEETAFGKKSSVLQTGVISHRDLQPAGNGKVRVGKEYLQRGSSWRGARGVSSTGRKFSSSQFRFLGQLRATTQTAAAFSCEPPHPPAPGRVIAFPLRPSAAMATGDDFPKFGPFSRQYTTKTTRATYCLTTLQAVEEKELLEMSCSLFPDIPAVTEPLPQATTLLGFAVHPPPPSSNDAASLCCTSLSEQHRQTHCRDHRRACSDLVSDNNEKAEAWHPGKTEHMLELRALKAHTSCNACSRGPVLLRAADCHHIHCSSRGSSLRGDRTTTTRQQRPHRQRLEADRNESFFAIG</sequence>